<protein>
    <submittedName>
        <fullName evidence="2">Uncharacterized protein</fullName>
    </submittedName>
</protein>
<sequence length="120" mass="13658">MIAVNLLVYVFLYLAIALFCSPKNQKVPIQQRKWAAIVAILAFLVYLDTYPDLKSGVHGAIRIFWATQCRWIGSLTVIMLIGTMLLHHRYFNQWICWSISIAAAGGILYRLMYLGGLSYS</sequence>
<reference evidence="2 3" key="1">
    <citation type="submission" date="2024-02" db="EMBL/GenBank/DDBJ databases">
        <title>Rubritalea halochordaticola NBRC 107102.</title>
        <authorList>
            <person name="Ichikawa N."/>
            <person name="Katano-Makiyama Y."/>
            <person name="Hidaka K."/>
        </authorList>
    </citation>
    <scope>NUCLEOTIDE SEQUENCE [LARGE SCALE GENOMIC DNA]</scope>
    <source>
        <strain evidence="2 3">NBRC 107102</strain>
    </source>
</reference>
<feature type="transmembrane region" description="Helical" evidence="1">
    <location>
        <begin position="94"/>
        <end position="112"/>
    </location>
</feature>
<dbReference type="Proteomes" id="UP001424741">
    <property type="component" value="Unassembled WGS sequence"/>
</dbReference>
<feature type="transmembrane region" description="Helical" evidence="1">
    <location>
        <begin position="63"/>
        <end position="82"/>
    </location>
</feature>
<name>A0ABP9V170_9BACT</name>
<gene>
    <name evidence="2" type="ORF">Rhal01_02623</name>
</gene>
<evidence type="ECO:0000256" key="1">
    <source>
        <dbReference type="SAM" id="Phobius"/>
    </source>
</evidence>
<keyword evidence="3" id="KW-1185">Reference proteome</keyword>
<feature type="transmembrane region" description="Helical" evidence="1">
    <location>
        <begin position="34"/>
        <end position="51"/>
    </location>
</feature>
<evidence type="ECO:0000313" key="2">
    <source>
        <dbReference type="EMBL" id="GAA5496439.1"/>
    </source>
</evidence>
<feature type="transmembrane region" description="Helical" evidence="1">
    <location>
        <begin position="6"/>
        <end position="22"/>
    </location>
</feature>
<organism evidence="2 3">
    <name type="scientific">Rubritalea halochordaticola</name>
    <dbReference type="NCBI Taxonomy" id="714537"/>
    <lineage>
        <taxon>Bacteria</taxon>
        <taxon>Pseudomonadati</taxon>
        <taxon>Verrucomicrobiota</taxon>
        <taxon>Verrucomicrobiia</taxon>
        <taxon>Verrucomicrobiales</taxon>
        <taxon>Rubritaleaceae</taxon>
        <taxon>Rubritalea</taxon>
    </lineage>
</organism>
<comment type="caution">
    <text evidence="2">The sequence shown here is derived from an EMBL/GenBank/DDBJ whole genome shotgun (WGS) entry which is preliminary data.</text>
</comment>
<keyword evidence="1" id="KW-0812">Transmembrane</keyword>
<keyword evidence="1" id="KW-1133">Transmembrane helix</keyword>
<proteinExistence type="predicted"/>
<accession>A0ABP9V170</accession>
<evidence type="ECO:0000313" key="3">
    <source>
        <dbReference type="Proteomes" id="UP001424741"/>
    </source>
</evidence>
<dbReference type="EMBL" id="BAABRL010000008">
    <property type="protein sequence ID" value="GAA5496439.1"/>
    <property type="molecule type" value="Genomic_DNA"/>
</dbReference>
<keyword evidence="1" id="KW-0472">Membrane</keyword>